<sequence>MMQLQALPRELALQSISQQEIVLPLDAAIAAIDYCANHQIQILGWEGWIQSSDGRVGHGNAPQGTTSLEHLTIAEAADFCRRTITAAATAWLESCAGTTDQLHFCVTIDSTGAAAAP</sequence>
<dbReference type="RefSeq" id="WP_085228548.1">
    <property type="nucleotide sequence ID" value="NZ_CP131477.1"/>
</dbReference>
<evidence type="ECO:0000313" key="2">
    <source>
        <dbReference type="Proteomes" id="UP000192911"/>
    </source>
</evidence>
<dbReference type="AlphaFoldDB" id="A0A1X7FD64"/>
<gene>
    <name evidence="1" type="ORF">SAMN06295900_108215</name>
</gene>
<reference evidence="2" key="1">
    <citation type="submission" date="2017-04" db="EMBL/GenBank/DDBJ databases">
        <authorList>
            <person name="Varghese N."/>
            <person name="Submissions S."/>
        </authorList>
    </citation>
    <scope>NUCLEOTIDE SEQUENCE [LARGE SCALE GENOMIC DNA]</scope>
    <source>
        <strain evidence="2">Ballard 720</strain>
    </source>
</reference>
<name>A0A1X7FD64_TRICW</name>
<keyword evidence="2" id="KW-1185">Reference proteome</keyword>
<evidence type="ECO:0000313" key="1">
    <source>
        <dbReference type="EMBL" id="SMF50114.1"/>
    </source>
</evidence>
<dbReference type="GeneID" id="95550379"/>
<organism evidence="1 2">
    <name type="scientific">Trinickia caryophylli</name>
    <name type="common">Paraburkholderia caryophylli</name>
    <dbReference type="NCBI Taxonomy" id="28094"/>
    <lineage>
        <taxon>Bacteria</taxon>
        <taxon>Pseudomonadati</taxon>
        <taxon>Pseudomonadota</taxon>
        <taxon>Betaproteobacteria</taxon>
        <taxon>Burkholderiales</taxon>
        <taxon>Burkholderiaceae</taxon>
        <taxon>Trinickia</taxon>
    </lineage>
</organism>
<accession>A0A1X7FD64</accession>
<dbReference type="STRING" id="28094.SAMN06295900_108215"/>
<protein>
    <submittedName>
        <fullName evidence="1">Uncharacterized protein</fullName>
    </submittedName>
</protein>
<proteinExistence type="predicted"/>
<dbReference type="EMBL" id="FXAH01000008">
    <property type="protein sequence ID" value="SMF50114.1"/>
    <property type="molecule type" value="Genomic_DNA"/>
</dbReference>
<dbReference type="Proteomes" id="UP000192911">
    <property type="component" value="Unassembled WGS sequence"/>
</dbReference>